<keyword evidence="5" id="KW-1185">Reference proteome</keyword>
<proteinExistence type="predicted"/>
<dbReference type="Proteomes" id="UP001231518">
    <property type="component" value="Chromosome 28"/>
</dbReference>
<dbReference type="SUPFAM" id="SSF56436">
    <property type="entry name" value="C-type lectin-like"/>
    <property type="match status" value="1"/>
</dbReference>
<dbReference type="InterPro" id="IPR050111">
    <property type="entry name" value="C-type_lectin/snaclec_domain"/>
</dbReference>
<evidence type="ECO:0000256" key="2">
    <source>
        <dbReference type="SAM" id="SignalP"/>
    </source>
</evidence>
<dbReference type="SMART" id="SM00034">
    <property type="entry name" value="CLECT"/>
    <property type="match status" value="1"/>
</dbReference>
<sequence>MNHIIFCVGFILTFLIVYGTSSEYFVLSETKETVKAPFHFTFKLNYNLYLPIKLKNIPPSVTAIYFIYTSKKYFWSSDQKEERIKIDTEIKNGEVNLLFIRNVGRDNYNVLFDVQLETEDGICTKSRIAEGRIDDKSHCAQFTKYECWNTNWKKNNQKCTLPNLCDIVVDFNNRCAENLQCYYNATKYICVLNNENKKHYKLYQTYDSDVPKAKLPFRDYTYIDEVESCYKIHATPKNWDDAIKVCQSEGASLFYPVNSTEVNAVISFWQSNNKEIRYMYVGISDIETEGQFKTIDGTPIDEIYHKWNWNQPDNYNNEDCLHMFPTGNYNDVPCSSAYSFICKKSLLSPERNIQHNLSSVIGAPLDTSMTNTKLIIELESFDNNTTLNAVPKKFFTKYNLWSKKIILPPPPIEFVKDNIITTLNYSETTDVPYSCQDYMSSSKKAFTALITKENKIKTFNETQTLPRKFKMADNGSILCCLYYDYKSNDVKEMQITRFVVNKKLLIYSVQNLKPGGPESQPSVVTDSYDYSWIIYVSATLIALSILVLALYYVSRQGWFKNPQPVEETVELDNQADQNQVLYASLDFVNAANRLQRNQTEEPHYASIVGMLHPH</sequence>
<dbReference type="PANTHER" id="PTHR22803">
    <property type="entry name" value="MANNOSE, PHOSPHOLIPASE, LECTIN RECEPTOR RELATED"/>
    <property type="match status" value="1"/>
</dbReference>
<keyword evidence="2" id="KW-0732">Signal</keyword>
<evidence type="ECO:0000313" key="5">
    <source>
        <dbReference type="Proteomes" id="UP001231518"/>
    </source>
</evidence>
<feature type="transmembrane region" description="Helical" evidence="1">
    <location>
        <begin position="532"/>
        <end position="553"/>
    </location>
</feature>
<dbReference type="Gene3D" id="3.10.100.10">
    <property type="entry name" value="Mannose-Binding Protein A, subunit A"/>
    <property type="match status" value="1"/>
</dbReference>
<accession>A0AAD8DM11</accession>
<feature type="chain" id="PRO_5041940934" description="C-type lectin domain-containing protein" evidence="2">
    <location>
        <begin position="23"/>
        <end position="614"/>
    </location>
</feature>
<keyword evidence="1" id="KW-0472">Membrane</keyword>
<feature type="domain" description="C-type lectin" evidence="3">
    <location>
        <begin position="229"/>
        <end position="343"/>
    </location>
</feature>
<feature type="signal peptide" evidence="2">
    <location>
        <begin position="1"/>
        <end position="22"/>
    </location>
</feature>
<organism evidence="4 5">
    <name type="scientific">Mythimna separata</name>
    <name type="common">Oriental armyworm</name>
    <name type="synonym">Pseudaletia separata</name>
    <dbReference type="NCBI Taxonomy" id="271217"/>
    <lineage>
        <taxon>Eukaryota</taxon>
        <taxon>Metazoa</taxon>
        <taxon>Ecdysozoa</taxon>
        <taxon>Arthropoda</taxon>
        <taxon>Hexapoda</taxon>
        <taxon>Insecta</taxon>
        <taxon>Pterygota</taxon>
        <taxon>Neoptera</taxon>
        <taxon>Endopterygota</taxon>
        <taxon>Lepidoptera</taxon>
        <taxon>Glossata</taxon>
        <taxon>Ditrysia</taxon>
        <taxon>Noctuoidea</taxon>
        <taxon>Noctuidae</taxon>
        <taxon>Noctuinae</taxon>
        <taxon>Hadenini</taxon>
        <taxon>Mythimna</taxon>
    </lineage>
</organism>
<dbReference type="CDD" id="cd00037">
    <property type="entry name" value="CLECT"/>
    <property type="match status" value="1"/>
</dbReference>
<dbReference type="InterPro" id="IPR001304">
    <property type="entry name" value="C-type_lectin-like"/>
</dbReference>
<dbReference type="PROSITE" id="PS50041">
    <property type="entry name" value="C_TYPE_LECTIN_2"/>
    <property type="match status" value="1"/>
</dbReference>
<keyword evidence="1" id="KW-0812">Transmembrane</keyword>
<evidence type="ECO:0000259" key="3">
    <source>
        <dbReference type="PROSITE" id="PS50041"/>
    </source>
</evidence>
<keyword evidence="1" id="KW-1133">Transmembrane helix</keyword>
<name>A0AAD8DM11_MYTSE</name>
<protein>
    <recommendedName>
        <fullName evidence="3">C-type lectin domain-containing protein</fullName>
    </recommendedName>
</protein>
<dbReference type="AlphaFoldDB" id="A0AAD8DM11"/>
<dbReference type="InterPro" id="IPR016186">
    <property type="entry name" value="C-type_lectin-like/link_sf"/>
</dbReference>
<dbReference type="InterPro" id="IPR016187">
    <property type="entry name" value="CTDL_fold"/>
</dbReference>
<evidence type="ECO:0000256" key="1">
    <source>
        <dbReference type="SAM" id="Phobius"/>
    </source>
</evidence>
<reference evidence="4" key="1">
    <citation type="submission" date="2023-03" db="EMBL/GenBank/DDBJ databases">
        <title>Chromosome-level genomes of two armyworms, Mythimna separata and Mythimna loreyi, provide insights into the biosynthesis and reception of sex pheromones.</title>
        <authorList>
            <person name="Zhao H."/>
        </authorList>
    </citation>
    <scope>NUCLEOTIDE SEQUENCE</scope>
    <source>
        <strain evidence="4">BeijingLab</strain>
        <tissue evidence="4">Pupa</tissue>
    </source>
</reference>
<evidence type="ECO:0000313" key="4">
    <source>
        <dbReference type="EMBL" id="KAJ8707626.1"/>
    </source>
</evidence>
<comment type="caution">
    <text evidence="4">The sequence shown here is derived from an EMBL/GenBank/DDBJ whole genome shotgun (WGS) entry which is preliminary data.</text>
</comment>
<gene>
    <name evidence="4" type="ORF">PYW07_011303</name>
</gene>
<dbReference type="Pfam" id="PF00059">
    <property type="entry name" value="Lectin_C"/>
    <property type="match status" value="1"/>
</dbReference>
<dbReference type="EMBL" id="JARGEI010000027">
    <property type="protein sequence ID" value="KAJ8707626.1"/>
    <property type="molecule type" value="Genomic_DNA"/>
</dbReference>